<keyword evidence="1" id="KW-0732">Signal</keyword>
<dbReference type="AlphaFoldDB" id="A0A0R0CNK0"/>
<feature type="domain" description="Metallo-beta-lactamase" evidence="2">
    <location>
        <begin position="54"/>
        <end position="242"/>
    </location>
</feature>
<proteinExistence type="predicted"/>
<dbReference type="RefSeq" id="WP_057631611.1">
    <property type="nucleotide sequence ID" value="NZ_LDJI01000002.1"/>
</dbReference>
<evidence type="ECO:0000313" key="4">
    <source>
        <dbReference type="Proteomes" id="UP000050864"/>
    </source>
</evidence>
<protein>
    <recommendedName>
        <fullName evidence="2">Metallo-beta-lactamase domain-containing protein</fullName>
    </recommendedName>
</protein>
<sequence>MKSDCRFHWGLRLIAAIATAAAASPMLAADPPEWSEPVTPFRIAGNVHYVGTKGLSAYLITSEQGAILLDATLARNAVQIERNIERLGVSLHDVRLLISDHAHADHVGAMAQIQQDTGARFLASAGDQWALEHGRNEGDNNYGVQPFAPIKVDGIVSDGQVIRLGETELTAHLTPGHTRGCTSWSMTVNDRGTMRKVLFLCSITVAGNTLVGNRAYPGIVEDFRATFAKLATMHADIVLTSHPGVAGVLEREARLRNGNADAFVDSTVLPTLVAASRLNFEAALTEAEEGTEPP</sequence>
<dbReference type="InterPro" id="IPR036866">
    <property type="entry name" value="RibonucZ/Hydroxyglut_hydro"/>
</dbReference>
<dbReference type="PATRIC" id="fig|405444.3.peg.1151"/>
<dbReference type="PANTHER" id="PTHR42951:SF17">
    <property type="entry name" value="METALLO-BETA-LACTAMASE DOMAIN-CONTAINING PROTEIN"/>
    <property type="match status" value="1"/>
</dbReference>
<dbReference type="Gene3D" id="3.60.15.10">
    <property type="entry name" value="Ribonuclease Z/Hydroxyacylglutathione hydrolase-like"/>
    <property type="match status" value="1"/>
</dbReference>
<dbReference type="EMBL" id="LDJI01000002">
    <property type="protein sequence ID" value="KRG66376.1"/>
    <property type="molecule type" value="Genomic_DNA"/>
</dbReference>
<evidence type="ECO:0000256" key="1">
    <source>
        <dbReference type="SAM" id="SignalP"/>
    </source>
</evidence>
<dbReference type="Pfam" id="PF00753">
    <property type="entry name" value="Lactamase_B"/>
    <property type="match status" value="1"/>
</dbReference>
<dbReference type="OrthoDB" id="9773738at2"/>
<reference evidence="3 4" key="1">
    <citation type="submission" date="2015-05" db="EMBL/GenBank/DDBJ databases">
        <title>Genome sequencing and analysis of members of genus Stenotrophomonas.</title>
        <authorList>
            <person name="Patil P.P."/>
            <person name="Midha S."/>
            <person name="Patil P.B."/>
        </authorList>
    </citation>
    <scope>NUCLEOTIDE SEQUENCE [LARGE SCALE GENOMIC DNA]</scope>
    <source>
        <strain evidence="3 4">DSM 18929</strain>
    </source>
</reference>
<evidence type="ECO:0000259" key="2">
    <source>
        <dbReference type="SMART" id="SM00849"/>
    </source>
</evidence>
<dbReference type="InterPro" id="IPR001279">
    <property type="entry name" value="Metallo-B-lactamas"/>
</dbReference>
<evidence type="ECO:0000313" key="3">
    <source>
        <dbReference type="EMBL" id="KRG66376.1"/>
    </source>
</evidence>
<accession>A0A0R0CNK0</accession>
<comment type="caution">
    <text evidence="3">The sequence shown here is derived from an EMBL/GenBank/DDBJ whole genome shotgun (WGS) entry which is preliminary data.</text>
</comment>
<feature type="chain" id="PRO_5006394302" description="Metallo-beta-lactamase domain-containing protein" evidence="1">
    <location>
        <begin position="29"/>
        <end position="294"/>
    </location>
</feature>
<dbReference type="STRING" id="405444.ABB26_00505"/>
<dbReference type="Proteomes" id="UP000050864">
    <property type="component" value="Unassembled WGS sequence"/>
</dbReference>
<dbReference type="SUPFAM" id="SSF56281">
    <property type="entry name" value="Metallo-hydrolase/oxidoreductase"/>
    <property type="match status" value="1"/>
</dbReference>
<dbReference type="NCBIfam" id="NF012229">
    <property type="entry name" value="bla_class_B_core"/>
    <property type="match status" value="1"/>
</dbReference>
<feature type="signal peptide" evidence="1">
    <location>
        <begin position="1"/>
        <end position="28"/>
    </location>
</feature>
<dbReference type="InterPro" id="IPR050855">
    <property type="entry name" value="NDM-1-like"/>
</dbReference>
<organism evidence="3 4">
    <name type="scientific">Stenotrophomonas humi</name>
    <dbReference type="NCBI Taxonomy" id="405444"/>
    <lineage>
        <taxon>Bacteria</taxon>
        <taxon>Pseudomonadati</taxon>
        <taxon>Pseudomonadota</taxon>
        <taxon>Gammaproteobacteria</taxon>
        <taxon>Lysobacterales</taxon>
        <taxon>Lysobacteraceae</taxon>
        <taxon>Stenotrophomonas</taxon>
    </lineage>
</organism>
<name>A0A0R0CNK0_9GAMM</name>
<keyword evidence="4" id="KW-1185">Reference proteome</keyword>
<dbReference type="PANTHER" id="PTHR42951">
    <property type="entry name" value="METALLO-BETA-LACTAMASE DOMAIN-CONTAINING"/>
    <property type="match status" value="1"/>
</dbReference>
<gene>
    <name evidence="3" type="ORF">ABB26_00505</name>
</gene>
<dbReference type="SMART" id="SM00849">
    <property type="entry name" value="Lactamase_B"/>
    <property type="match status" value="1"/>
</dbReference>
<dbReference type="NCBIfam" id="NF033105">
    <property type="entry name" value="bla_subclass_B3"/>
    <property type="match status" value="1"/>
</dbReference>